<dbReference type="Gene3D" id="2.60.40.1090">
    <property type="entry name" value="Fimbrial-type adhesion domain"/>
    <property type="match status" value="1"/>
</dbReference>
<comment type="caution">
    <text evidence="3">The sequence shown here is derived from an EMBL/GenBank/DDBJ whole genome shotgun (WGS) entry which is preliminary data.</text>
</comment>
<accession>A0A2S5DSD8</accession>
<dbReference type="AlphaFoldDB" id="A0A2S5DSD8"/>
<dbReference type="PANTHER" id="PTHR33420:SF3">
    <property type="entry name" value="FIMBRIAL SUBUNIT ELFA"/>
    <property type="match status" value="1"/>
</dbReference>
<gene>
    <name evidence="3" type="ORF">C3743_17060</name>
</gene>
<dbReference type="InterPro" id="IPR008966">
    <property type="entry name" value="Adhesion_dom_sf"/>
</dbReference>
<keyword evidence="1" id="KW-0732">Signal</keyword>
<evidence type="ECO:0000313" key="3">
    <source>
        <dbReference type="EMBL" id="POZ81988.1"/>
    </source>
</evidence>
<proteinExistence type="predicted"/>
<evidence type="ECO:0000256" key="1">
    <source>
        <dbReference type="ARBA" id="ARBA00022729"/>
    </source>
</evidence>
<organism evidence="3 4">
    <name type="scientific">Burkholderia contaminans</name>
    <dbReference type="NCBI Taxonomy" id="488447"/>
    <lineage>
        <taxon>Bacteria</taxon>
        <taxon>Pseudomonadati</taxon>
        <taxon>Pseudomonadota</taxon>
        <taxon>Betaproteobacteria</taxon>
        <taxon>Burkholderiales</taxon>
        <taxon>Burkholderiaceae</taxon>
        <taxon>Burkholderia</taxon>
        <taxon>Burkholderia cepacia complex</taxon>
    </lineage>
</organism>
<feature type="domain" description="Fimbrial-type adhesion" evidence="2">
    <location>
        <begin position="229"/>
        <end position="369"/>
    </location>
</feature>
<dbReference type="InterPro" id="IPR036937">
    <property type="entry name" value="Adhesion_dom_fimbrial_sf"/>
</dbReference>
<reference evidence="3 4" key="1">
    <citation type="submission" date="2018-01" db="EMBL/GenBank/DDBJ databases">
        <title>Successful Treatment of Persistent Burkholderia cepacia Bacteremia with Ceftazidime-Avibactam.</title>
        <authorList>
            <person name="Tamma P."/>
            <person name="Fan Y."/>
            <person name="Bergman Y."/>
            <person name="Sick-Samuels A."/>
            <person name="Hsu A."/>
            <person name="Timp W."/>
            <person name="Simner P."/>
        </authorList>
    </citation>
    <scope>NUCLEOTIDE SEQUENCE [LARGE SCALE GENOMIC DNA]</scope>
    <source>
        <strain evidence="3 4">170816</strain>
    </source>
</reference>
<dbReference type="Proteomes" id="UP000238655">
    <property type="component" value="Chromosome 1"/>
</dbReference>
<sequence>MGRAPGRALRAVVQHGRVDAAQQFPRTRGRLLAHASGAAGRRCFTYFTPFMKPTISRFAACLRRWAAFVALTLCTAPAFAACLSLPEDFNPIEFGSIAADGVEVGGVVRSVRFTLTLTCAPNGQGEPLARTLNYSSEFGPAPGMNLWATNLPGLALRMVRDGEDLGSKTEGVLGTHPGDGSARTFVIDMELVKIGPVTPGFLLGQAFVVEASPVSGDPSHYVVRKHITSSYVRGVACTVNTASKHLVVPLGAVPASAFDGPGSTQASREFAIDLTCSPFGEARPTPLSIQLLGETVPGTTDVLKLLGDDAAQGVGIRVLKHDAPVTLNTWQSLGDATVGATTLPYTAQYYQYGERVTAGSGDGVMTFLIEMR</sequence>
<dbReference type="Pfam" id="PF00419">
    <property type="entry name" value="Fimbrial"/>
    <property type="match status" value="1"/>
</dbReference>
<dbReference type="PANTHER" id="PTHR33420">
    <property type="entry name" value="FIMBRIAL SUBUNIT ELFA-RELATED"/>
    <property type="match status" value="1"/>
</dbReference>
<evidence type="ECO:0000259" key="2">
    <source>
        <dbReference type="Pfam" id="PF00419"/>
    </source>
</evidence>
<dbReference type="EMBL" id="PQVP01000002">
    <property type="protein sequence ID" value="POZ81988.1"/>
    <property type="molecule type" value="Genomic_DNA"/>
</dbReference>
<dbReference type="InterPro" id="IPR050263">
    <property type="entry name" value="Bact_Fimbrial_Adh_Pro"/>
</dbReference>
<dbReference type="GO" id="GO:0043709">
    <property type="term" value="P:cell adhesion involved in single-species biofilm formation"/>
    <property type="evidence" value="ECO:0007669"/>
    <property type="project" value="TreeGrafter"/>
</dbReference>
<dbReference type="GO" id="GO:0009289">
    <property type="term" value="C:pilus"/>
    <property type="evidence" value="ECO:0007669"/>
    <property type="project" value="InterPro"/>
</dbReference>
<name>A0A2S5DSD8_9BURK</name>
<evidence type="ECO:0000313" key="4">
    <source>
        <dbReference type="Proteomes" id="UP000238655"/>
    </source>
</evidence>
<protein>
    <submittedName>
        <fullName evidence="3">Type 1 fimbrial protein</fullName>
    </submittedName>
</protein>
<dbReference type="Gene3D" id="2.60.40.3310">
    <property type="match status" value="1"/>
</dbReference>
<dbReference type="InterPro" id="IPR000259">
    <property type="entry name" value="Adhesion_dom_fimbrial"/>
</dbReference>
<dbReference type="SUPFAM" id="SSF49401">
    <property type="entry name" value="Bacterial adhesins"/>
    <property type="match status" value="1"/>
</dbReference>